<proteinExistence type="predicted"/>
<dbReference type="EMBL" id="JAUTWS010000024">
    <property type="protein sequence ID" value="MDO9711109.1"/>
    <property type="molecule type" value="Genomic_DNA"/>
</dbReference>
<comment type="caution">
    <text evidence="2">The sequence shown here is derived from an EMBL/GenBank/DDBJ whole genome shotgun (WGS) entry which is preliminary data.</text>
</comment>
<keyword evidence="3" id="KW-1185">Reference proteome</keyword>
<dbReference type="RefSeq" id="WP_305105967.1">
    <property type="nucleotide sequence ID" value="NZ_JAUTWS010000024.1"/>
</dbReference>
<keyword evidence="1" id="KW-0812">Transmembrane</keyword>
<protein>
    <recommendedName>
        <fullName evidence="4">Heme exporter protein D</fullName>
    </recommendedName>
</protein>
<feature type="transmembrane region" description="Helical" evidence="1">
    <location>
        <begin position="6"/>
        <end position="28"/>
    </location>
</feature>
<gene>
    <name evidence="2" type="ORF">Q7A36_22340</name>
</gene>
<keyword evidence="1" id="KW-1133">Transmembrane helix</keyword>
<evidence type="ECO:0000313" key="2">
    <source>
        <dbReference type="EMBL" id="MDO9711109.1"/>
    </source>
</evidence>
<evidence type="ECO:0000313" key="3">
    <source>
        <dbReference type="Proteomes" id="UP001243009"/>
    </source>
</evidence>
<evidence type="ECO:0008006" key="4">
    <source>
        <dbReference type="Google" id="ProtNLM"/>
    </source>
</evidence>
<keyword evidence="1" id="KW-0472">Membrane</keyword>
<organism evidence="2 3">
    <name type="scientific">Paracraurococcus lichenis</name>
    <dbReference type="NCBI Taxonomy" id="3064888"/>
    <lineage>
        <taxon>Bacteria</taxon>
        <taxon>Pseudomonadati</taxon>
        <taxon>Pseudomonadota</taxon>
        <taxon>Alphaproteobacteria</taxon>
        <taxon>Acetobacterales</taxon>
        <taxon>Roseomonadaceae</taxon>
        <taxon>Paracraurococcus</taxon>
    </lineage>
</organism>
<accession>A0ABT9E4L4</accession>
<name>A0ABT9E4L4_9PROT</name>
<dbReference type="Proteomes" id="UP001243009">
    <property type="component" value="Unassembled WGS sequence"/>
</dbReference>
<sequence>MTLHWAHVTASYVLVLGGFAALTAATILRLSAARRRLEALDPRARRMQDTT</sequence>
<evidence type="ECO:0000256" key="1">
    <source>
        <dbReference type="SAM" id="Phobius"/>
    </source>
</evidence>
<reference evidence="2 3" key="1">
    <citation type="submission" date="2023-08" db="EMBL/GenBank/DDBJ databases">
        <title>The draft genome sequence of Paracraurococcus sp. LOR1-02.</title>
        <authorList>
            <person name="Kingkaew E."/>
            <person name="Tanasupawat S."/>
        </authorList>
    </citation>
    <scope>NUCLEOTIDE SEQUENCE [LARGE SCALE GENOMIC DNA]</scope>
    <source>
        <strain evidence="2 3">LOR1-02</strain>
    </source>
</reference>